<comment type="caution">
    <text evidence="2">The sequence shown here is derived from an EMBL/GenBank/DDBJ whole genome shotgun (WGS) entry which is preliminary data.</text>
</comment>
<accession>A0ABX0SJV8</accession>
<keyword evidence="1" id="KW-0812">Transmembrane</keyword>
<protein>
    <recommendedName>
        <fullName evidence="4">Nucleotidyl transferase</fullName>
    </recommendedName>
</protein>
<feature type="transmembrane region" description="Helical" evidence="1">
    <location>
        <begin position="20"/>
        <end position="43"/>
    </location>
</feature>
<keyword evidence="1" id="KW-1133">Transmembrane helix</keyword>
<keyword evidence="3" id="KW-1185">Reference proteome</keyword>
<keyword evidence="1" id="KW-0472">Membrane</keyword>
<evidence type="ECO:0000313" key="2">
    <source>
        <dbReference type="EMBL" id="NIH58663.1"/>
    </source>
</evidence>
<dbReference type="EMBL" id="JAAMOZ010000004">
    <property type="protein sequence ID" value="NIH58663.1"/>
    <property type="molecule type" value="Genomic_DNA"/>
</dbReference>
<dbReference type="Proteomes" id="UP000749311">
    <property type="component" value="Unassembled WGS sequence"/>
</dbReference>
<proteinExistence type="predicted"/>
<evidence type="ECO:0000256" key="1">
    <source>
        <dbReference type="SAM" id="Phobius"/>
    </source>
</evidence>
<name>A0ABX0SJV8_9ACTN</name>
<organism evidence="2 3">
    <name type="scientific">Brooklawnia cerclae</name>
    <dbReference type="NCBI Taxonomy" id="349934"/>
    <lineage>
        <taxon>Bacteria</taxon>
        <taxon>Bacillati</taxon>
        <taxon>Actinomycetota</taxon>
        <taxon>Actinomycetes</taxon>
        <taxon>Propionibacteriales</taxon>
        <taxon>Propionibacteriaceae</taxon>
        <taxon>Brooklawnia</taxon>
    </lineage>
</organism>
<gene>
    <name evidence="2" type="ORF">FB473_003360</name>
</gene>
<evidence type="ECO:0000313" key="3">
    <source>
        <dbReference type="Proteomes" id="UP000749311"/>
    </source>
</evidence>
<dbReference type="RefSeq" id="WP_167171534.1">
    <property type="nucleotide sequence ID" value="NZ_BAAAOO010000006.1"/>
</dbReference>
<reference evidence="2 3" key="1">
    <citation type="submission" date="2020-02" db="EMBL/GenBank/DDBJ databases">
        <title>Sequencing the genomes of 1000 actinobacteria strains.</title>
        <authorList>
            <person name="Klenk H.-P."/>
        </authorList>
    </citation>
    <scope>NUCLEOTIDE SEQUENCE [LARGE SCALE GENOMIC DNA]</scope>
    <source>
        <strain evidence="2 3">DSM 19609</strain>
    </source>
</reference>
<evidence type="ECO:0008006" key="4">
    <source>
        <dbReference type="Google" id="ProtNLM"/>
    </source>
</evidence>
<sequence>MNDGNRDLARDDVVQLLTEVGQVLAGQGLVATIYVVGGTAMSLTINSRRTTRDVDTDMRDHREELRAAAAEVAERHGLDPRWLNSAAAMFLSSEPDPDAGEMDLPGLPTSPTACSMTPLWAGSIPMRPCTSLRTSFVARNDLAGRSVLSKSRMTPIGIHWQSEARGPRPHVATITGRAPHNRTTYIGREPRTIRFNRLTRSRPGQARSTIRRPGLVACRP</sequence>